<keyword evidence="3" id="KW-0489">Methyltransferase</keyword>
<keyword evidence="8" id="KW-0472">Membrane</keyword>
<feature type="transmembrane region" description="Helical" evidence="8">
    <location>
        <begin position="145"/>
        <end position="167"/>
    </location>
</feature>
<proteinExistence type="inferred from homology"/>
<evidence type="ECO:0000256" key="6">
    <source>
        <dbReference type="ARBA" id="ARBA00023180"/>
    </source>
</evidence>
<dbReference type="Proteomes" id="UP001472677">
    <property type="component" value="Unassembled WGS sequence"/>
</dbReference>
<comment type="similarity">
    <text evidence="2">Belongs to the methyltransferase superfamily.</text>
</comment>
<keyword evidence="4" id="KW-0808">Transferase</keyword>
<reference evidence="9 10" key="1">
    <citation type="journal article" date="2024" name="G3 (Bethesda)">
        <title>Genome assembly of Hibiscus sabdariffa L. provides insights into metabolisms of medicinal natural products.</title>
        <authorList>
            <person name="Kim T."/>
        </authorList>
    </citation>
    <scope>NUCLEOTIDE SEQUENCE [LARGE SCALE GENOMIC DNA]</scope>
    <source>
        <strain evidence="9">TK-2024</strain>
        <tissue evidence="9">Old leaves</tissue>
    </source>
</reference>
<comment type="subcellular location">
    <subcellularLocation>
        <location evidence="7">Endomembrane system</location>
        <topology evidence="7">Single-pass membrane protein</topology>
    </subcellularLocation>
    <subcellularLocation>
        <location evidence="1">Membrane</location>
        <topology evidence="1">Single-pass type II membrane protein</topology>
    </subcellularLocation>
</comment>
<evidence type="ECO:0000256" key="1">
    <source>
        <dbReference type="ARBA" id="ARBA00004606"/>
    </source>
</evidence>
<name>A0ABR2GDA0_9ROSI</name>
<gene>
    <name evidence="9" type="ORF">V6N12_050736</name>
</gene>
<sequence length="750" mass="85318">MSVGLVGSKCTQESASMQDQGCWSAQARHVNEHWKVPISRRLSVCSSTPTSKDITMAWSLHRGVSGIRNSGNSNDFWDSQLKDKTEKEDLDRNRPSDPSYLSLRFPFRLFCPDIPSSKYGTTENGFAPDPFSIGSPRSWHRLTVLFLKLSLIVIVILALTGSFWWTLSISTSSRGLIFHGYRRLQEQLVSDLWDIGELSLGPPRMKEIDFCREESENHIPCFNVSENLAMGYSDGNEYDRLCGQGSRQSCLVLPPVNYKIPLRWPTGRDVIWVANVKITGQEVFTSGSLTKRMMMLEEEQISFRSASLMFDGVEDYSHQIAEMIGVRNESNFIQAGVRTILDIGCGYGSFGAHLFSKQLLTMCIANYESSGSQVQLTLERGLPAMIGSFNLNQLPYPSLSFDMLHCARCGIDWDKKDGIFLIEVDRVLKPGGYFVWTLPLTNVQSFLRNKEKQKRWNFVRDFAENLCWELLSQQDETVLWKKTGKKNCYNSRKPGSGPPICSKGQDIESPYYRPLQNCIGGTHSRRWLPIEERPAWPSRSNLNKNELALYGLHSEELNEDTANYKTAVRNYWSLLSPLIFSDHPKRPGDEDPSPPYNMLRNVLDMNARYGGLNAALLEAGKSVWVMNVVPRSGPNYLPLILDRGYVGLLHDWCEAFPTYPRTYDMVHAEGLLSLETSQHRRCTMLDVFTEIDRLLRPEGWVIIRDTAPLIGSARVLATRLRWEARVVEIESSSDERLIICQKPFLKRQAI</sequence>
<evidence type="ECO:0000256" key="2">
    <source>
        <dbReference type="ARBA" id="ARBA00008361"/>
    </source>
</evidence>
<dbReference type="EMBL" id="JBBPBM010000001">
    <property type="protein sequence ID" value="KAK8600891.1"/>
    <property type="molecule type" value="Genomic_DNA"/>
</dbReference>
<dbReference type="SUPFAM" id="SSF53335">
    <property type="entry name" value="S-adenosyl-L-methionine-dependent methyltransferases"/>
    <property type="match status" value="2"/>
</dbReference>
<keyword evidence="5" id="KW-0735">Signal-anchor</keyword>
<evidence type="ECO:0000256" key="3">
    <source>
        <dbReference type="ARBA" id="ARBA00022603"/>
    </source>
</evidence>
<dbReference type="PANTHER" id="PTHR10108">
    <property type="entry name" value="SAM-DEPENDENT METHYLTRANSFERASE"/>
    <property type="match status" value="1"/>
</dbReference>
<dbReference type="PANTHER" id="PTHR10108:SF899">
    <property type="entry name" value="PECTIN METHYLTRANSFERASE QUA2-RELATED"/>
    <property type="match status" value="1"/>
</dbReference>
<dbReference type="InterPro" id="IPR004159">
    <property type="entry name" value="Put_SAM_MeTrfase"/>
</dbReference>
<evidence type="ECO:0000313" key="10">
    <source>
        <dbReference type="Proteomes" id="UP001472677"/>
    </source>
</evidence>
<evidence type="ECO:0008006" key="11">
    <source>
        <dbReference type="Google" id="ProtNLM"/>
    </source>
</evidence>
<evidence type="ECO:0000313" key="9">
    <source>
        <dbReference type="EMBL" id="KAK8600891.1"/>
    </source>
</evidence>
<dbReference type="InterPro" id="IPR029063">
    <property type="entry name" value="SAM-dependent_MTases_sf"/>
</dbReference>
<protein>
    <recommendedName>
        <fullName evidence="11">Methyltransferase</fullName>
    </recommendedName>
</protein>
<evidence type="ECO:0000256" key="5">
    <source>
        <dbReference type="ARBA" id="ARBA00022968"/>
    </source>
</evidence>
<dbReference type="Gene3D" id="3.40.50.150">
    <property type="entry name" value="Vaccinia Virus protein VP39"/>
    <property type="match status" value="1"/>
</dbReference>
<keyword evidence="6" id="KW-0325">Glycoprotein</keyword>
<dbReference type="Pfam" id="PF03141">
    <property type="entry name" value="Methyltransf_29"/>
    <property type="match status" value="1"/>
</dbReference>
<organism evidence="9 10">
    <name type="scientific">Hibiscus sabdariffa</name>
    <name type="common">roselle</name>
    <dbReference type="NCBI Taxonomy" id="183260"/>
    <lineage>
        <taxon>Eukaryota</taxon>
        <taxon>Viridiplantae</taxon>
        <taxon>Streptophyta</taxon>
        <taxon>Embryophyta</taxon>
        <taxon>Tracheophyta</taxon>
        <taxon>Spermatophyta</taxon>
        <taxon>Magnoliopsida</taxon>
        <taxon>eudicotyledons</taxon>
        <taxon>Gunneridae</taxon>
        <taxon>Pentapetalae</taxon>
        <taxon>rosids</taxon>
        <taxon>malvids</taxon>
        <taxon>Malvales</taxon>
        <taxon>Malvaceae</taxon>
        <taxon>Malvoideae</taxon>
        <taxon>Hibiscus</taxon>
    </lineage>
</organism>
<accession>A0ABR2GDA0</accession>
<keyword evidence="8" id="KW-1133">Transmembrane helix</keyword>
<evidence type="ECO:0000256" key="8">
    <source>
        <dbReference type="SAM" id="Phobius"/>
    </source>
</evidence>
<keyword evidence="8" id="KW-0812">Transmembrane</keyword>
<keyword evidence="10" id="KW-1185">Reference proteome</keyword>
<evidence type="ECO:0000256" key="7">
    <source>
        <dbReference type="ARBA" id="ARBA00037847"/>
    </source>
</evidence>
<comment type="caution">
    <text evidence="9">The sequence shown here is derived from an EMBL/GenBank/DDBJ whole genome shotgun (WGS) entry which is preliminary data.</text>
</comment>
<evidence type="ECO:0000256" key="4">
    <source>
        <dbReference type="ARBA" id="ARBA00022679"/>
    </source>
</evidence>